<dbReference type="Pfam" id="PF08241">
    <property type="entry name" value="Methyltransf_11"/>
    <property type="match status" value="1"/>
</dbReference>
<evidence type="ECO:0000259" key="1">
    <source>
        <dbReference type="Pfam" id="PF08241"/>
    </source>
</evidence>
<accession>A0A9Q0KXW8</accession>
<evidence type="ECO:0000313" key="3">
    <source>
        <dbReference type="Proteomes" id="UP001141806"/>
    </source>
</evidence>
<reference evidence="2" key="1">
    <citation type="journal article" date="2023" name="Plant J.">
        <title>The genome of the king protea, Protea cynaroides.</title>
        <authorList>
            <person name="Chang J."/>
            <person name="Duong T.A."/>
            <person name="Schoeman C."/>
            <person name="Ma X."/>
            <person name="Roodt D."/>
            <person name="Barker N."/>
            <person name="Li Z."/>
            <person name="Van de Peer Y."/>
            <person name="Mizrachi E."/>
        </authorList>
    </citation>
    <scope>NUCLEOTIDE SEQUENCE</scope>
    <source>
        <tissue evidence="2">Young leaves</tissue>
    </source>
</reference>
<dbReference type="InterPro" id="IPR013216">
    <property type="entry name" value="Methyltransf_11"/>
</dbReference>
<protein>
    <recommendedName>
        <fullName evidence="1">Methyltransferase type 11 domain-containing protein</fullName>
    </recommendedName>
</protein>
<evidence type="ECO:0000313" key="2">
    <source>
        <dbReference type="EMBL" id="KAJ4978634.1"/>
    </source>
</evidence>
<proteinExistence type="predicted"/>
<keyword evidence="3" id="KW-1185">Reference proteome</keyword>
<dbReference type="GO" id="GO:0008757">
    <property type="term" value="F:S-adenosylmethionine-dependent methyltransferase activity"/>
    <property type="evidence" value="ECO:0007669"/>
    <property type="project" value="InterPro"/>
</dbReference>
<feature type="domain" description="Methyltransferase type 11" evidence="1">
    <location>
        <begin position="39"/>
        <end position="128"/>
    </location>
</feature>
<dbReference type="InterPro" id="IPR029063">
    <property type="entry name" value="SAM-dependent_MTases_sf"/>
</dbReference>
<dbReference type="Gene3D" id="3.40.50.150">
    <property type="entry name" value="Vaccinia Virus protein VP39"/>
    <property type="match status" value="1"/>
</dbReference>
<dbReference type="AlphaFoldDB" id="A0A9Q0KXW8"/>
<gene>
    <name evidence="2" type="ORF">NE237_009414</name>
</gene>
<comment type="caution">
    <text evidence="2">The sequence shown here is derived from an EMBL/GenBank/DDBJ whole genome shotgun (WGS) entry which is preliminary data.</text>
</comment>
<dbReference type="PANTHER" id="PTHR45180">
    <property type="entry name" value="OS01G0307686 PROTEIN"/>
    <property type="match status" value="1"/>
</dbReference>
<dbReference type="OrthoDB" id="10027013at2759"/>
<dbReference type="PANTHER" id="PTHR45180:SF1">
    <property type="entry name" value="OS01G0307686 PROTEIN"/>
    <property type="match status" value="1"/>
</dbReference>
<dbReference type="SUPFAM" id="SSF53335">
    <property type="entry name" value="S-adenosyl-L-methionine-dependent methyltransferases"/>
    <property type="match status" value="1"/>
</dbReference>
<name>A0A9Q0KXW8_9MAGN</name>
<dbReference type="Proteomes" id="UP001141806">
    <property type="component" value="Unassembled WGS sequence"/>
</dbReference>
<dbReference type="EMBL" id="JAMYWD010000002">
    <property type="protein sequence ID" value="KAJ4978634.1"/>
    <property type="molecule type" value="Genomic_DNA"/>
</dbReference>
<sequence length="262" mass="30019">MADLFNQQAKIYVETRPSYPPELFAFIASKTQAHHLAWDVGTGNGQAAFSLSEIFKDVVATDTSQEQLSFAPEIPNVRYQQTPPSMSIAEIESHVAPQGNVDLVTIAQALHWFDHPVFYQGVKWVLKKTHGVIAGWCYSEPEVNDAINAVYSRIYKESQPYWAPQRKFVDYRYRTIDFPFEPVEGEDHTGPFQFEGTRSMDLESYFAYIRSWSAYQTARGKGVELLREDVVNDFERAWGGDRTSQKIVRFPIYLRIGRVGTE</sequence>
<organism evidence="2 3">
    <name type="scientific">Protea cynaroides</name>
    <dbReference type="NCBI Taxonomy" id="273540"/>
    <lineage>
        <taxon>Eukaryota</taxon>
        <taxon>Viridiplantae</taxon>
        <taxon>Streptophyta</taxon>
        <taxon>Embryophyta</taxon>
        <taxon>Tracheophyta</taxon>
        <taxon>Spermatophyta</taxon>
        <taxon>Magnoliopsida</taxon>
        <taxon>Proteales</taxon>
        <taxon>Proteaceae</taxon>
        <taxon>Protea</taxon>
    </lineage>
</organism>